<keyword evidence="7 10" id="KW-0670">Pyruvate</keyword>
<dbReference type="STRING" id="46223.SAMN05421852_11086"/>
<dbReference type="GO" id="GO:0009083">
    <property type="term" value="P:branched-chain amino acid catabolic process"/>
    <property type="evidence" value="ECO:0007669"/>
    <property type="project" value="TreeGrafter"/>
</dbReference>
<dbReference type="EMBL" id="FORR01000010">
    <property type="protein sequence ID" value="SFJ46996.1"/>
    <property type="molecule type" value="Genomic_DNA"/>
</dbReference>
<evidence type="ECO:0000259" key="11">
    <source>
        <dbReference type="Pfam" id="PF00676"/>
    </source>
</evidence>
<evidence type="ECO:0000256" key="3">
    <source>
        <dbReference type="ARBA" id="ARBA00012281"/>
    </source>
</evidence>
<reference evidence="12 13" key="1">
    <citation type="submission" date="2016-10" db="EMBL/GenBank/DDBJ databases">
        <authorList>
            <person name="de Groot N.N."/>
        </authorList>
    </citation>
    <scope>NUCLEOTIDE SEQUENCE [LARGE SCALE GENOMIC DNA]</scope>
    <source>
        <strain evidence="12 13">DSM 44778</strain>
    </source>
</reference>
<evidence type="ECO:0000313" key="13">
    <source>
        <dbReference type="Proteomes" id="UP000199545"/>
    </source>
</evidence>
<dbReference type="EC" id="1.2.4.1" evidence="3 10"/>
<keyword evidence="5 10" id="KW-0560">Oxidoreductase</keyword>
<evidence type="ECO:0000256" key="5">
    <source>
        <dbReference type="ARBA" id="ARBA00023002"/>
    </source>
</evidence>
<evidence type="ECO:0000256" key="10">
    <source>
        <dbReference type="RuleBase" id="RU366007"/>
    </source>
</evidence>
<dbReference type="PANTHER" id="PTHR43380">
    <property type="entry name" value="2-OXOISOVALERATE DEHYDROGENASE SUBUNIT ALPHA, MITOCHONDRIAL"/>
    <property type="match status" value="1"/>
</dbReference>
<evidence type="ECO:0000256" key="6">
    <source>
        <dbReference type="ARBA" id="ARBA00023052"/>
    </source>
</evidence>
<dbReference type="AlphaFoldDB" id="A0A1I3RP77"/>
<feature type="domain" description="Dehydrogenase E1 component" evidence="11">
    <location>
        <begin position="43"/>
        <end position="332"/>
    </location>
</feature>
<name>A0A1I3RP77_9BACL</name>
<organism evidence="12 13">
    <name type="scientific">Thermoflavimicrobium dichotomicum</name>
    <dbReference type="NCBI Taxonomy" id="46223"/>
    <lineage>
        <taxon>Bacteria</taxon>
        <taxon>Bacillati</taxon>
        <taxon>Bacillota</taxon>
        <taxon>Bacilli</taxon>
        <taxon>Bacillales</taxon>
        <taxon>Thermoactinomycetaceae</taxon>
        <taxon>Thermoflavimicrobium</taxon>
    </lineage>
</organism>
<evidence type="ECO:0000256" key="9">
    <source>
        <dbReference type="ARBA" id="ARBA00051231"/>
    </source>
</evidence>
<comment type="cofactor">
    <cofactor evidence="1 10">
        <name>thiamine diphosphate</name>
        <dbReference type="ChEBI" id="CHEBI:58937"/>
    </cofactor>
</comment>
<comment type="catalytic activity">
    <reaction evidence="9 10">
        <text>N(6)-[(R)-lipoyl]-L-lysyl-[protein] + pyruvate + H(+) = N(6)-[(R)-S(8)-acetyldihydrolipoyl]-L-lysyl-[protein] + CO2</text>
        <dbReference type="Rhea" id="RHEA:19189"/>
        <dbReference type="Rhea" id="RHEA-COMP:10474"/>
        <dbReference type="Rhea" id="RHEA-COMP:10478"/>
        <dbReference type="ChEBI" id="CHEBI:15361"/>
        <dbReference type="ChEBI" id="CHEBI:15378"/>
        <dbReference type="ChEBI" id="CHEBI:16526"/>
        <dbReference type="ChEBI" id="CHEBI:83099"/>
        <dbReference type="ChEBI" id="CHEBI:83111"/>
        <dbReference type="EC" id="1.2.4.1"/>
    </reaction>
</comment>
<dbReference type="CDD" id="cd02000">
    <property type="entry name" value="TPP_E1_PDC_ADC_BCADC"/>
    <property type="match status" value="1"/>
</dbReference>
<dbReference type="PANTHER" id="PTHR43380:SF1">
    <property type="entry name" value="2-OXOISOVALERATE DEHYDROGENASE SUBUNIT ALPHA, MITOCHONDRIAL"/>
    <property type="match status" value="1"/>
</dbReference>
<keyword evidence="6 10" id="KW-0786">Thiamine pyrophosphate</keyword>
<dbReference type="InterPro" id="IPR050771">
    <property type="entry name" value="Alpha-ketoacid_DH_E1_comp"/>
</dbReference>
<comment type="subunit">
    <text evidence="2 10">Heterodimer of an alpha and a beta chain.</text>
</comment>
<evidence type="ECO:0000256" key="1">
    <source>
        <dbReference type="ARBA" id="ARBA00001964"/>
    </source>
</evidence>
<gene>
    <name evidence="12" type="ORF">SAMN05421852_11086</name>
</gene>
<evidence type="ECO:0000256" key="7">
    <source>
        <dbReference type="ARBA" id="ARBA00023317"/>
    </source>
</evidence>
<evidence type="ECO:0000256" key="4">
    <source>
        <dbReference type="ARBA" id="ARBA00014159"/>
    </source>
</evidence>
<dbReference type="Gene3D" id="3.40.50.970">
    <property type="match status" value="1"/>
</dbReference>
<dbReference type="InterPro" id="IPR029061">
    <property type="entry name" value="THDP-binding"/>
</dbReference>
<dbReference type="InterPro" id="IPR001017">
    <property type="entry name" value="DH_E1"/>
</dbReference>
<dbReference type="NCBIfam" id="TIGR03181">
    <property type="entry name" value="PDH_E1_alph_x"/>
    <property type="match status" value="1"/>
</dbReference>
<proteinExistence type="predicted"/>
<sequence length="362" mass="41078">MNSVALDMQKEFKMLQILDTDGNIVKGQKTPKLRDEELKNLYRWMLRLRVYDALAIKLNRQGRLGFYAPLGGQEACQIGAMAALRKTDWLFPSYRDLGAAMYHGWPIADTFKWSRGQIGGMKIPEDVNMFPPQIIIAMQTIHAAGAGWKFRLKGEDHVAITFFGDGATSEGDFHEGLNFAAVNNAQTIFFNQNNGYAISVPLRKQTKSETIAQKALAYGMKGVRIDGNDIFAVYTAVSEAAERARKGEGPTLIEAVTYRLGPHSMSGDDPTRYRPKSEEIEWKEGKDPVKRFRLYLEKKGLWTEEWEKEIEQEMKAEISAAINEVQKAPIGEVEEIMEYVYDEMPAELKRQHAEVLSWKEAK</sequence>
<dbReference type="Pfam" id="PF00676">
    <property type="entry name" value="E1_dh"/>
    <property type="match status" value="1"/>
</dbReference>
<evidence type="ECO:0000256" key="2">
    <source>
        <dbReference type="ARBA" id="ARBA00011870"/>
    </source>
</evidence>
<dbReference type="SUPFAM" id="SSF52518">
    <property type="entry name" value="Thiamin diphosphate-binding fold (THDP-binding)"/>
    <property type="match status" value="1"/>
</dbReference>
<dbReference type="GO" id="GO:0004739">
    <property type="term" value="F:pyruvate dehydrogenase (acetyl-transferring) activity"/>
    <property type="evidence" value="ECO:0007669"/>
    <property type="project" value="UniProtKB-UniRule"/>
</dbReference>
<dbReference type="Proteomes" id="UP000199545">
    <property type="component" value="Unassembled WGS sequence"/>
</dbReference>
<keyword evidence="13" id="KW-1185">Reference proteome</keyword>
<dbReference type="InterPro" id="IPR017596">
    <property type="entry name" value="PdhA/BkdA"/>
</dbReference>
<evidence type="ECO:0000256" key="8">
    <source>
        <dbReference type="ARBA" id="ARBA00025211"/>
    </source>
</evidence>
<accession>A0A1I3RP77</accession>
<evidence type="ECO:0000313" key="12">
    <source>
        <dbReference type="EMBL" id="SFJ46996.1"/>
    </source>
</evidence>
<comment type="function">
    <text evidence="8 10">The pyruvate dehydrogenase complex catalyzes the overall conversion of pyruvate to acetyl-CoA and CO(2). It contains multiple copies of three enzymatic components: pyruvate dehydrogenase (E1), dihydrolipoamide acetyltransferase (E2) and lipoamide dehydrogenase (E3).</text>
</comment>
<protein>
    <recommendedName>
        <fullName evidence="4 10">Pyruvate dehydrogenase E1 component subunit alpha</fullName>
        <ecNumber evidence="3 10">1.2.4.1</ecNumber>
    </recommendedName>
</protein>